<dbReference type="InterPro" id="IPR002569">
    <property type="entry name" value="Met_Sox_Rdtase_MsrA_dom"/>
</dbReference>
<comment type="catalytic activity">
    <reaction evidence="8 10">
        <text>[thioredoxin]-disulfide + L-methionine + H2O = L-methionine (S)-S-oxide + [thioredoxin]-dithiol</text>
        <dbReference type="Rhea" id="RHEA:19993"/>
        <dbReference type="Rhea" id="RHEA-COMP:10698"/>
        <dbReference type="Rhea" id="RHEA-COMP:10700"/>
        <dbReference type="ChEBI" id="CHEBI:15377"/>
        <dbReference type="ChEBI" id="CHEBI:29950"/>
        <dbReference type="ChEBI" id="CHEBI:50058"/>
        <dbReference type="ChEBI" id="CHEBI:57844"/>
        <dbReference type="ChEBI" id="CHEBI:58772"/>
        <dbReference type="EC" id="1.8.4.11"/>
    </reaction>
</comment>
<dbReference type="HAMAP" id="MF_01400">
    <property type="entry name" value="MsrB"/>
    <property type="match status" value="1"/>
</dbReference>
<keyword evidence="14" id="KW-1185">Reference proteome</keyword>
<evidence type="ECO:0000256" key="10">
    <source>
        <dbReference type="HAMAP-Rule" id="MF_01401"/>
    </source>
</evidence>
<comment type="similarity">
    <text evidence="10">Belongs to the MsrA Met sulfoxide reductase family.</text>
</comment>
<comment type="caution">
    <text evidence="13">The sequence shown here is derived from an EMBL/GenBank/DDBJ whole genome shotgun (WGS) entry which is preliminary data.</text>
</comment>
<feature type="active site" evidence="10">
    <location>
        <position position="60"/>
    </location>
</feature>
<dbReference type="InterPro" id="IPR002579">
    <property type="entry name" value="Met_Sox_Rdtase_MsrB_dom"/>
</dbReference>
<dbReference type="InterPro" id="IPR011057">
    <property type="entry name" value="Mss4-like_sf"/>
</dbReference>
<comment type="similarity">
    <text evidence="9">Belongs to the MsrB Met sulfoxide reductase family.</text>
</comment>
<evidence type="ECO:0000256" key="2">
    <source>
        <dbReference type="ARBA" id="ARBA00011017"/>
    </source>
</evidence>
<dbReference type="InterPro" id="IPR036509">
    <property type="entry name" value="Met_Sox_Rdtase_MsrA_sf"/>
</dbReference>
<gene>
    <name evidence="9" type="primary">msrB</name>
    <name evidence="10" type="synonym">msrA</name>
    <name evidence="13" type="ORF">HMPREF9193_00903</name>
</gene>
<dbReference type="EC" id="1.8.4.11" evidence="10"/>
<evidence type="ECO:0000256" key="6">
    <source>
        <dbReference type="ARBA" id="ARBA00047806"/>
    </source>
</evidence>
<dbReference type="EMBL" id="AWVH01000025">
    <property type="protein sequence ID" value="ERJ93434.1"/>
    <property type="molecule type" value="Genomic_DNA"/>
</dbReference>
<dbReference type="InterPro" id="IPR028427">
    <property type="entry name" value="Met_Sox_Rdtase_MsrB"/>
</dbReference>
<keyword evidence="3 9" id="KW-0560">Oxidoreductase</keyword>
<reference evidence="13 14" key="1">
    <citation type="submission" date="2013-08" db="EMBL/GenBank/DDBJ databases">
        <authorList>
            <person name="Weinstock G."/>
            <person name="Sodergren E."/>
            <person name="Wylie T."/>
            <person name="Fulton L."/>
            <person name="Fulton R."/>
            <person name="Fronick C."/>
            <person name="O'Laughlin M."/>
            <person name="Godfrey J."/>
            <person name="Miner T."/>
            <person name="Herter B."/>
            <person name="Appelbaum E."/>
            <person name="Cordes M."/>
            <person name="Lek S."/>
            <person name="Wollam A."/>
            <person name="Pepin K.H."/>
            <person name="Palsikar V.B."/>
            <person name="Mitreva M."/>
            <person name="Wilson R.K."/>
        </authorList>
    </citation>
    <scope>NUCLEOTIDE SEQUENCE [LARGE SCALE GENOMIC DNA]</scope>
    <source>
        <strain evidence="13 14">ATCC 700332</strain>
    </source>
</reference>
<dbReference type="SUPFAM" id="SSF51316">
    <property type="entry name" value="Mss4-like"/>
    <property type="match status" value="1"/>
</dbReference>
<evidence type="ECO:0000256" key="3">
    <source>
        <dbReference type="ARBA" id="ARBA00023002"/>
    </source>
</evidence>
<feature type="domain" description="MsrB" evidence="12">
    <location>
        <begin position="222"/>
        <end position="345"/>
    </location>
</feature>
<dbReference type="HAMAP" id="MF_01401">
    <property type="entry name" value="MsrA"/>
    <property type="match status" value="1"/>
</dbReference>
<comment type="catalytic activity">
    <reaction evidence="7 9">
        <text>L-methionyl-[protein] + [thioredoxin]-disulfide + H2O = L-methionyl-(R)-S-oxide-[protein] + [thioredoxin]-dithiol</text>
        <dbReference type="Rhea" id="RHEA:24164"/>
        <dbReference type="Rhea" id="RHEA-COMP:10698"/>
        <dbReference type="Rhea" id="RHEA-COMP:10700"/>
        <dbReference type="Rhea" id="RHEA-COMP:12313"/>
        <dbReference type="Rhea" id="RHEA-COMP:12314"/>
        <dbReference type="ChEBI" id="CHEBI:15377"/>
        <dbReference type="ChEBI" id="CHEBI:16044"/>
        <dbReference type="ChEBI" id="CHEBI:29950"/>
        <dbReference type="ChEBI" id="CHEBI:45764"/>
        <dbReference type="ChEBI" id="CHEBI:50058"/>
        <dbReference type="EC" id="1.8.4.12"/>
    </reaction>
</comment>
<dbReference type="EC" id="1.8.4.12" evidence="9"/>
<keyword evidence="11" id="KW-0732">Signal</keyword>
<accession>A0ABN0NZB3</accession>
<dbReference type="SUPFAM" id="SSF55068">
    <property type="entry name" value="Peptide methionine sulfoxide reductase"/>
    <property type="match status" value="1"/>
</dbReference>
<keyword evidence="4" id="KW-0511">Multifunctional enzyme</keyword>
<evidence type="ECO:0000256" key="5">
    <source>
        <dbReference type="ARBA" id="ARBA00024679"/>
    </source>
</evidence>
<comment type="function">
    <text evidence="5 10">Has an important function as a repair enzyme for proteins that have been inactivated by oxidation. Catalyzes the reversible oxidation-reduction of methionine sulfoxide in proteins to methionine.</text>
</comment>
<evidence type="ECO:0000256" key="1">
    <source>
        <dbReference type="ARBA" id="ARBA00008076"/>
    </source>
</evidence>
<evidence type="ECO:0000256" key="7">
    <source>
        <dbReference type="ARBA" id="ARBA00048488"/>
    </source>
</evidence>
<evidence type="ECO:0000256" key="8">
    <source>
        <dbReference type="ARBA" id="ARBA00048782"/>
    </source>
</evidence>
<dbReference type="Proteomes" id="UP000016649">
    <property type="component" value="Unassembled WGS sequence"/>
</dbReference>
<sequence>MKRLHFFTPVLPVLFAALVMPACAAERSRKAQGARYDASVIRGTIGMSKTIKEIYFAGGCFWGVEGYFGKIAGVKETDTGYANGSTKDTNYKQIASTGHAETVKIVYDSAIVSLQELLAHYFRIIDPTSLNKQGNDIGTQYRTGIYYTDPAVLGDIQNYIAVVQKKYTKPVVVEVEPLKNFIKAEEYHQDYLKKNPGGYCHINLSLADKPLYDESRFKVLPKDELKKRLTQEQYRVTQERATERPFTSQYDKFDEKGIYVDITTGKPLFSSSDKYDAGCGWPSFTKPITLSALNYLQDDSLGMSRTEVVSQTGGAHLGHVFDDGPSDKGGLRYCINGASLRFVPYDKMEAEGYGEYLPYVK</sequence>
<dbReference type="PANTHER" id="PTHR10173:SF52">
    <property type="entry name" value="METHIONINE-R-SULFOXIDE REDUCTASE B1"/>
    <property type="match status" value="1"/>
</dbReference>
<dbReference type="Gene3D" id="2.170.150.20">
    <property type="entry name" value="Peptide methionine sulfoxide reductase"/>
    <property type="match status" value="1"/>
</dbReference>
<feature type="chain" id="PRO_5047242452" description="Multifunctional fusion protein" evidence="11">
    <location>
        <begin position="25"/>
        <end position="361"/>
    </location>
</feature>
<feature type="signal peptide" evidence="11">
    <location>
        <begin position="1"/>
        <end position="24"/>
    </location>
</feature>
<evidence type="ECO:0000256" key="4">
    <source>
        <dbReference type="ARBA" id="ARBA00023268"/>
    </source>
</evidence>
<dbReference type="NCBIfam" id="TIGR00401">
    <property type="entry name" value="msrA"/>
    <property type="match status" value="1"/>
</dbReference>
<dbReference type="NCBIfam" id="TIGR00357">
    <property type="entry name" value="peptide-methionine (R)-S-oxide reductase MsrB"/>
    <property type="match status" value="1"/>
</dbReference>
<proteinExistence type="inferred from homology"/>
<evidence type="ECO:0000313" key="14">
    <source>
        <dbReference type="Proteomes" id="UP000016649"/>
    </source>
</evidence>
<evidence type="ECO:0000259" key="12">
    <source>
        <dbReference type="PROSITE" id="PS51790"/>
    </source>
</evidence>
<protein>
    <recommendedName>
        <fullName evidence="9 10">Multifunctional fusion protein</fullName>
    </recommendedName>
    <domain>
        <recommendedName>
            <fullName evidence="10">Peptide methionine sulfoxide reductase MsrA</fullName>
            <shortName evidence="10">Protein-methionine-S-oxide reductase</shortName>
            <ecNumber evidence="10">1.8.4.11</ecNumber>
        </recommendedName>
        <alternativeName>
            <fullName evidence="10">Peptide-methionine (S)-S-oxide reductase</fullName>
            <shortName evidence="10">Peptide Met(O) reductase</shortName>
        </alternativeName>
    </domain>
    <domain>
        <recommendedName>
            <fullName evidence="9">Peptide methionine sulfoxide reductase MsrB</fullName>
            <ecNumber evidence="9">1.8.4.12</ecNumber>
        </recommendedName>
        <alternativeName>
            <fullName evidence="9">Peptide-methionine (R)-S-oxide reductase</fullName>
        </alternativeName>
    </domain>
</protein>
<evidence type="ECO:0000313" key="13">
    <source>
        <dbReference type="EMBL" id="ERJ93434.1"/>
    </source>
</evidence>
<organism evidence="13 14">
    <name type="scientific">Treponema lecithinolyticum ATCC 700332</name>
    <dbReference type="NCBI Taxonomy" id="1321815"/>
    <lineage>
        <taxon>Bacteria</taxon>
        <taxon>Pseudomonadati</taxon>
        <taxon>Spirochaetota</taxon>
        <taxon>Spirochaetia</taxon>
        <taxon>Spirochaetales</taxon>
        <taxon>Treponemataceae</taxon>
        <taxon>Treponema</taxon>
    </lineage>
</organism>
<evidence type="ECO:0000256" key="11">
    <source>
        <dbReference type="SAM" id="SignalP"/>
    </source>
</evidence>
<comment type="similarity">
    <text evidence="2">In the N-terminal section; belongs to the MsrA Met sulfoxide reductase family.</text>
</comment>
<feature type="active site" description="Nucleophile" evidence="9">
    <location>
        <position position="334"/>
    </location>
</feature>
<dbReference type="Pfam" id="PF01625">
    <property type="entry name" value="PMSR"/>
    <property type="match status" value="1"/>
</dbReference>
<dbReference type="PROSITE" id="PS51790">
    <property type="entry name" value="MSRB"/>
    <property type="match status" value="1"/>
</dbReference>
<evidence type="ECO:0000256" key="9">
    <source>
        <dbReference type="HAMAP-Rule" id="MF_01400"/>
    </source>
</evidence>
<comment type="similarity">
    <text evidence="1">In the C-terminal section; belongs to the MsrB Met sulfoxide reductase family.</text>
</comment>
<dbReference type="Gene3D" id="3.30.1060.10">
    <property type="entry name" value="Peptide methionine sulphoxide reductase MsrA"/>
    <property type="match status" value="1"/>
</dbReference>
<comment type="catalytic activity">
    <reaction evidence="6 10">
        <text>L-methionyl-[protein] + [thioredoxin]-disulfide + H2O = L-methionyl-(S)-S-oxide-[protein] + [thioredoxin]-dithiol</text>
        <dbReference type="Rhea" id="RHEA:14217"/>
        <dbReference type="Rhea" id="RHEA-COMP:10698"/>
        <dbReference type="Rhea" id="RHEA-COMP:10700"/>
        <dbReference type="Rhea" id="RHEA-COMP:12313"/>
        <dbReference type="Rhea" id="RHEA-COMP:12315"/>
        <dbReference type="ChEBI" id="CHEBI:15377"/>
        <dbReference type="ChEBI" id="CHEBI:16044"/>
        <dbReference type="ChEBI" id="CHEBI:29950"/>
        <dbReference type="ChEBI" id="CHEBI:44120"/>
        <dbReference type="ChEBI" id="CHEBI:50058"/>
        <dbReference type="EC" id="1.8.4.11"/>
    </reaction>
</comment>
<name>A0ABN0NZB3_TRELE</name>
<dbReference type="Pfam" id="PF01641">
    <property type="entry name" value="SelR"/>
    <property type="match status" value="1"/>
</dbReference>
<comment type="caution">
    <text evidence="9">Lacks conserved residue(s) required for the propagation of feature annotation.</text>
</comment>
<dbReference type="PANTHER" id="PTHR10173">
    <property type="entry name" value="METHIONINE SULFOXIDE REDUCTASE"/>
    <property type="match status" value="1"/>
</dbReference>